<dbReference type="AlphaFoldDB" id="A0A0B7BTV9"/>
<evidence type="ECO:0000313" key="2">
    <source>
        <dbReference type="EMBL" id="CEK96352.1"/>
    </source>
</evidence>
<name>A0A0B7BTV9_9EUPU</name>
<feature type="compositionally biased region" description="Basic and acidic residues" evidence="1">
    <location>
        <begin position="43"/>
        <end position="53"/>
    </location>
</feature>
<protein>
    <submittedName>
        <fullName evidence="2">Uncharacterized protein</fullName>
    </submittedName>
</protein>
<feature type="region of interest" description="Disordered" evidence="1">
    <location>
        <begin position="43"/>
        <end position="71"/>
    </location>
</feature>
<reference evidence="2" key="1">
    <citation type="submission" date="2014-12" db="EMBL/GenBank/DDBJ databases">
        <title>Insight into the proteome of Arion vulgaris.</title>
        <authorList>
            <person name="Aradska J."/>
            <person name="Bulat T."/>
            <person name="Smidak R."/>
            <person name="Sarate P."/>
            <person name="Gangsoo J."/>
            <person name="Sialana F."/>
            <person name="Bilban M."/>
            <person name="Lubec G."/>
        </authorList>
    </citation>
    <scope>NUCLEOTIDE SEQUENCE</scope>
    <source>
        <tissue evidence="2">Skin</tissue>
    </source>
</reference>
<dbReference type="EMBL" id="HACG01049487">
    <property type="protein sequence ID" value="CEK96352.1"/>
    <property type="molecule type" value="Transcribed_RNA"/>
</dbReference>
<proteinExistence type="predicted"/>
<accession>A0A0B7BTV9</accession>
<gene>
    <name evidence="2" type="primary">ORF211672</name>
</gene>
<evidence type="ECO:0000256" key="1">
    <source>
        <dbReference type="SAM" id="MobiDB-lite"/>
    </source>
</evidence>
<organism evidence="2">
    <name type="scientific">Arion vulgaris</name>
    <dbReference type="NCBI Taxonomy" id="1028688"/>
    <lineage>
        <taxon>Eukaryota</taxon>
        <taxon>Metazoa</taxon>
        <taxon>Spiralia</taxon>
        <taxon>Lophotrochozoa</taxon>
        <taxon>Mollusca</taxon>
        <taxon>Gastropoda</taxon>
        <taxon>Heterobranchia</taxon>
        <taxon>Euthyneura</taxon>
        <taxon>Panpulmonata</taxon>
        <taxon>Eupulmonata</taxon>
        <taxon>Stylommatophora</taxon>
        <taxon>Helicina</taxon>
        <taxon>Arionoidea</taxon>
        <taxon>Arionidae</taxon>
        <taxon>Arion</taxon>
    </lineage>
</organism>
<sequence>MIIPENEKHYLQQVLVNPDQNASYSVLHRTNTDIRMRVMDNEHTDRKISEGHRNVVLQNNEEENPMNFSNN</sequence>